<name>A0A645CR97_9ZZZZ</name>
<gene>
    <name evidence="2" type="ORF">SDC9_126645</name>
</gene>
<dbReference type="EMBL" id="VSSQ01029458">
    <property type="protein sequence ID" value="MPM79606.1"/>
    <property type="molecule type" value="Genomic_DNA"/>
</dbReference>
<evidence type="ECO:0000313" key="2">
    <source>
        <dbReference type="EMBL" id="MPM79606.1"/>
    </source>
</evidence>
<comment type="caution">
    <text evidence="2">The sequence shown here is derived from an EMBL/GenBank/DDBJ whole genome shotgun (WGS) entry which is preliminary data.</text>
</comment>
<feature type="region of interest" description="Disordered" evidence="1">
    <location>
        <begin position="1"/>
        <end position="28"/>
    </location>
</feature>
<organism evidence="2">
    <name type="scientific">bioreactor metagenome</name>
    <dbReference type="NCBI Taxonomy" id="1076179"/>
    <lineage>
        <taxon>unclassified sequences</taxon>
        <taxon>metagenomes</taxon>
        <taxon>ecological metagenomes</taxon>
    </lineage>
</organism>
<feature type="compositionally biased region" description="Polar residues" evidence="1">
    <location>
        <begin position="1"/>
        <end position="13"/>
    </location>
</feature>
<protein>
    <submittedName>
        <fullName evidence="2">Uncharacterized protein</fullName>
    </submittedName>
</protein>
<evidence type="ECO:0000256" key="1">
    <source>
        <dbReference type="SAM" id="MobiDB-lite"/>
    </source>
</evidence>
<dbReference type="AlphaFoldDB" id="A0A645CR97"/>
<accession>A0A645CR97</accession>
<feature type="compositionally biased region" description="Basic and acidic residues" evidence="1">
    <location>
        <begin position="17"/>
        <end position="28"/>
    </location>
</feature>
<sequence length="49" mass="5917">MRNTEQPLHTLSYQRRRQTEAGTHREDQRHQVEVINDGAEQPFRMLFAH</sequence>
<reference evidence="2" key="1">
    <citation type="submission" date="2019-08" db="EMBL/GenBank/DDBJ databases">
        <authorList>
            <person name="Kucharzyk K."/>
            <person name="Murdoch R.W."/>
            <person name="Higgins S."/>
            <person name="Loffler F."/>
        </authorList>
    </citation>
    <scope>NUCLEOTIDE SEQUENCE</scope>
</reference>
<proteinExistence type="predicted"/>